<dbReference type="InterPro" id="IPR036890">
    <property type="entry name" value="HATPase_C_sf"/>
</dbReference>
<dbReference type="InterPro" id="IPR004358">
    <property type="entry name" value="Sig_transdc_His_kin-like_C"/>
</dbReference>
<evidence type="ECO:0000256" key="3">
    <source>
        <dbReference type="ARBA" id="ARBA00022553"/>
    </source>
</evidence>
<organism evidence="10 11">
    <name type="scientific">Pedobacter psychroterrae</name>
    <dbReference type="NCBI Taxonomy" id="2530453"/>
    <lineage>
        <taxon>Bacteria</taxon>
        <taxon>Pseudomonadati</taxon>
        <taxon>Bacteroidota</taxon>
        <taxon>Sphingobacteriia</taxon>
        <taxon>Sphingobacteriales</taxon>
        <taxon>Sphingobacteriaceae</taxon>
        <taxon>Pedobacter</taxon>
    </lineage>
</organism>
<evidence type="ECO:0000256" key="6">
    <source>
        <dbReference type="SAM" id="Coils"/>
    </source>
</evidence>
<dbReference type="InterPro" id="IPR003661">
    <property type="entry name" value="HisK_dim/P_dom"/>
</dbReference>
<dbReference type="SMART" id="SM00387">
    <property type="entry name" value="HATPase_c"/>
    <property type="match status" value="1"/>
</dbReference>
<evidence type="ECO:0000256" key="4">
    <source>
        <dbReference type="ARBA" id="ARBA00022679"/>
    </source>
</evidence>
<dbReference type="Gene3D" id="1.10.287.130">
    <property type="match status" value="1"/>
</dbReference>
<dbReference type="InterPro" id="IPR052162">
    <property type="entry name" value="Sensor_kinase/Photoreceptor"/>
</dbReference>
<protein>
    <recommendedName>
        <fullName evidence="2">histidine kinase</fullName>
        <ecNumber evidence="2">2.7.13.3</ecNumber>
    </recommendedName>
</protein>
<keyword evidence="3" id="KW-0597">Phosphoprotein</keyword>
<dbReference type="Pfam" id="PF08447">
    <property type="entry name" value="PAS_3"/>
    <property type="match status" value="1"/>
</dbReference>
<dbReference type="EMBL" id="SJSL01000006">
    <property type="protein sequence ID" value="TCC99009.1"/>
    <property type="molecule type" value="Genomic_DNA"/>
</dbReference>
<dbReference type="InterPro" id="IPR036097">
    <property type="entry name" value="HisK_dim/P_sf"/>
</dbReference>
<dbReference type="InterPro" id="IPR003594">
    <property type="entry name" value="HATPase_dom"/>
</dbReference>
<feature type="domain" description="PAC" evidence="9">
    <location>
        <begin position="324"/>
        <end position="376"/>
    </location>
</feature>
<dbReference type="InterPro" id="IPR005467">
    <property type="entry name" value="His_kinase_dom"/>
</dbReference>
<evidence type="ECO:0000256" key="2">
    <source>
        <dbReference type="ARBA" id="ARBA00012438"/>
    </source>
</evidence>
<evidence type="ECO:0000259" key="9">
    <source>
        <dbReference type="PROSITE" id="PS50113"/>
    </source>
</evidence>
<sequence length="739" mass="84172">MENLSRLIKNIISISPLPMAIVDTNMRYLAVSEKWTLFYKLQDVQLIGRSHYDIFPEIGQDWKDIHSQCLQGEDQSNPNDRFERADGSSMYLKWEVRHFRDEEGKIAGMMMTSEDVSKNTGTVINENRFQLFMDHFPGLCWISGADHSLKYANKCFYETLRLTKEIIGKKSAEIFGQDIASAAKTRDEHVLETGQGIEFQQTARDQQGHPRVYKIYKFPFVDSKGEGNMVGSIAFDITKSMQMREELDKSEAQFKLAFEHSLIGMALISPDGHWKRVNKSLCQMLGYSEGEMKLLSVHELTHPDDRENSMAILNELSSGSIERTKFEKRYLHKKGNIIWVIIAATMLYDNEGSPLYYVSQIEDITKRKEIENDLILSEKKYRTIFENVQDVFYQTDQNGMVIEISPSIEKYSGYAREKIIGKPVADFYFYTHDRERIIESLRTNGFVIDFEVRLKTSDQELRYASVNARLVIENGSVIATEGSMRDVTARKFQENTLKALNSELTESNQQKNKLLSIIGHDLRNPIAGSLQLLDLTIDDFESTDLQELKSYLLAMRQELFNANNLLEDLLDWAKSQFNAVIFMPVQIDDIQKLVDKCIKTILPMAAKKQIEITFDLQEGISLEADSAMLETIIRNLMSNAVKFTPVFGKVSFSAMVNEKGAKFSVKDTGIGIPREKIAVLFGPSTFTTFGTQGEKGTGLGLGLCHDFVARHKGQIWAESEIGKGSSFFFTIPARTIQDK</sequence>
<comment type="caution">
    <text evidence="10">The sequence shown here is derived from an EMBL/GenBank/DDBJ whole genome shotgun (WGS) entry which is preliminary data.</text>
</comment>
<dbReference type="OrthoDB" id="1522284at2"/>
<dbReference type="PANTHER" id="PTHR43304:SF1">
    <property type="entry name" value="PAC DOMAIN-CONTAINING PROTEIN"/>
    <property type="match status" value="1"/>
</dbReference>
<feature type="domain" description="PAC" evidence="9">
    <location>
        <begin position="448"/>
        <end position="499"/>
    </location>
</feature>
<reference evidence="10 11" key="1">
    <citation type="submission" date="2019-02" db="EMBL/GenBank/DDBJ databases">
        <title>Pedobacter sp. RP-1-14 sp. nov., isolated from Arctic soil.</title>
        <authorList>
            <person name="Dahal R.H."/>
        </authorList>
    </citation>
    <scope>NUCLEOTIDE SEQUENCE [LARGE SCALE GENOMIC DNA]</scope>
    <source>
        <strain evidence="10 11">RP-1-14</strain>
    </source>
</reference>
<dbReference type="PANTHER" id="PTHR43304">
    <property type="entry name" value="PHYTOCHROME-LIKE PROTEIN CPH1"/>
    <property type="match status" value="1"/>
</dbReference>
<dbReference type="SMART" id="SM00086">
    <property type="entry name" value="PAC"/>
    <property type="match status" value="3"/>
</dbReference>
<dbReference type="PROSITE" id="PS50109">
    <property type="entry name" value="HIS_KIN"/>
    <property type="match status" value="1"/>
</dbReference>
<feature type="domain" description="Histidine kinase" evidence="7">
    <location>
        <begin position="517"/>
        <end position="735"/>
    </location>
</feature>
<dbReference type="NCBIfam" id="TIGR00229">
    <property type="entry name" value="sensory_box"/>
    <property type="match status" value="3"/>
</dbReference>
<evidence type="ECO:0000259" key="8">
    <source>
        <dbReference type="PROSITE" id="PS50112"/>
    </source>
</evidence>
<evidence type="ECO:0000259" key="7">
    <source>
        <dbReference type="PROSITE" id="PS50109"/>
    </source>
</evidence>
<dbReference type="SUPFAM" id="SSF47384">
    <property type="entry name" value="Homodimeric domain of signal transducing histidine kinase"/>
    <property type="match status" value="1"/>
</dbReference>
<dbReference type="SUPFAM" id="SSF55785">
    <property type="entry name" value="PYP-like sensor domain (PAS domain)"/>
    <property type="match status" value="4"/>
</dbReference>
<keyword evidence="5" id="KW-0418">Kinase</keyword>
<evidence type="ECO:0000256" key="1">
    <source>
        <dbReference type="ARBA" id="ARBA00000085"/>
    </source>
</evidence>
<dbReference type="PROSITE" id="PS50113">
    <property type="entry name" value="PAC"/>
    <property type="match status" value="2"/>
</dbReference>
<proteinExistence type="predicted"/>
<dbReference type="Proteomes" id="UP000293347">
    <property type="component" value="Unassembled WGS sequence"/>
</dbReference>
<dbReference type="SMART" id="SM00388">
    <property type="entry name" value="HisKA"/>
    <property type="match status" value="1"/>
</dbReference>
<dbReference type="InterPro" id="IPR013655">
    <property type="entry name" value="PAS_fold_3"/>
</dbReference>
<keyword evidence="4" id="KW-0808">Transferase</keyword>
<dbReference type="Pfam" id="PF08448">
    <property type="entry name" value="PAS_4"/>
    <property type="match status" value="2"/>
</dbReference>
<dbReference type="EC" id="2.7.13.3" evidence="2"/>
<dbReference type="InterPro" id="IPR001610">
    <property type="entry name" value="PAC"/>
</dbReference>
<dbReference type="Gene3D" id="3.30.450.20">
    <property type="entry name" value="PAS domain"/>
    <property type="match status" value="4"/>
</dbReference>
<dbReference type="CDD" id="cd00082">
    <property type="entry name" value="HisKA"/>
    <property type="match status" value="1"/>
</dbReference>
<feature type="domain" description="PAS" evidence="8">
    <location>
        <begin position="250"/>
        <end position="320"/>
    </location>
</feature>
<dbReference type="InterPro" id="IPR000700">
    <property type="entry name" value="PAS-assoc_C"/>
</dbReference>
<name>A0A4R0NEW2_9SPHI</name>
<dbReference type="SUPFAM" id="SSF55874">
    <property type="entry name" value="ATPase domain of HSP90 chaperone/DNA topoisomerase II/histidine kinase"/>
    <property type="match status" value="1"/>
</dbReference>
<gene>
    <name evidence="10" type="ORF">EZ437_17915</name>
</gene>
<keyword evidence="11" id="KW-1185">Reference proteome</keyword>
<dbReference type="GO" id="GO:0000155">
    <property type="term" value="F:phosphorelay sensor kinase activity"/>
    <property type="evidence" value="ECO:0007669"/>
    <property type="project" value="InterPro"/>
</dbReference>
<dbReference type="RefSeq" id="WP_131597440.1">
    <property type="nucleotide sequence ID" value="NZ_SJSL01000006.1"/>
</dbReference>
<feature type="coiled-coil region" evidence="6">
    <location>
        <begin position="490"/>
        <end position="517"/>
    </location>
</feature>
<dbReference type="InterPro" id="IPR013656">
    <property type="entry name" value="PAS_4"/>
</dbReference>
<dbReference type="GO" id="GO:0006355">
    <property type="term" value="P:regulation of DNA-templated transcription"/>
    <property type="evidence" value="ECO:0007669"/>
    <property type="project" value="InterPro"/>
</dbReference>
<accession>A0A4R0NEW2</accession>
<dbReference type="AlphaFoldDB" id="A0A4R0NEW2"/>
<dbReference type="InterPro" id="IPR013767">
    <property type="entry name" value="PAS_fold"/>
</dbReference>
<evidence type="ECO:0000256" key="5">
    <source>
        <dbReference type="ARBA" id="ARBA00022777"/>
    </source>
</evidence>
<dbReference type="Pfam" id="PF02518">
    <property type="entry name" value="HATPase_c"/>
    <property type="match status" value="1"/>
</dbReference>
<evidence type="ECO:0000313" key="11">
    <source>
        <dbReference type="Proteomes" id="UP000293347"/>
    </source>
</evidence>
<dbReference type="Gene3D" id="3.30.565.10">
    <property type="entry name" value="Histidine kinase-like ATPase, C-terminal domain"/>
    <property type="match status" value="1"/>
</dbReference>
<evidence type="ECO:0000313" key="10">
    <source>
        <dbReference type="EMBL" id="TCC99009.1"/>
    </source>
</evidence>
<feature type="domain" description="PAS" evidence="8">
    <location>
        <begin position="377"/>
        <end position="442"/>
    </location>
</feature>
<dbReference type="PROSITE" id="PS50112">
    <property type="entry name" value="PAS"/>
    <property type="match status" value="2"/>
</dbReference>
<dbReference type="PRINTS" id="PR00344">
    <property type="entry name" value="BCTRLSENSOR"/>
</dbReference>
<dbReference type="Pfam" id="PF00989">
    <property type="entry name" value="PAS"/>
    <property type="match status" value="1"/>
</dbReference>
<comment type="catalytic activity">
    <reaction evidence="1">
        <text>ATP + protein L-histidine = ADP + protein N-phospho-L-histidine.</text>
        <dbReference type="EC" id="2.7.13.3"/>
    </reaction>
</comment>
<dbReference type="InterPro" id="IPR035965">
    <property type="entry name" value="PAS-like_dom_sf"/>
</dbReference>
<dbReference type="SMART" id="SM00091">
    <property type="entry name" value="PAS"/>
    <property type="match status" value="4"/>
</dbReference>
<dbReference type="InterPro" id="IPR000014">
    <property type="entry name" value="PAS"/>
</dbReference>
<keyword evidence="6" id="KW-0175">Coiled coil</keyword>
<dbReference type="FunFam" id="3.30.565.10:FF:000006">
    <property type="entry name" value="Sensor histidine kinase WalK"/>
    <property type="match status" value="1"/>
</dbReference>
<dbReference type="CDD" id="cd00130">
    <property type="entry name" value="PAS"/>
    <property type="match status" value="3"/>
</dbReference>